<protein>
    <recommendedName>
        <fullName evidence="13">NTF2-like protein</fullName>
    </recommendedName>
</protein>
<dbReference type="InterPro" id="IPR032710">
    <property type="entry name" value="NTF2-like_dom_sf"/>
</dbReference>
<dbReference type="AlphaFoldDB" id="A0A139AJ96"/>
<dbReference type="GO" id="GO:0005634">
    <property type="term" value="C:nucleus"/>
    <property type="evidence" value="ECO:0007669"/>
    <property type="project" value="UniProtKB-SubCell"/>
</dbReference>
<evidence type="ECO:0000256" key="5">
    <source>
        <dbReference type="ARBA" id="ARBA00022737"/>
    </source>
</evidence>
<evidence type="ECO:0000256" key="7">
    <source>
        <dbReference type="ARBA" id="ARBA00023242"/>
    </source>
</evidence>
<evidence type="ECO:0000256" key="2">
    <source>
        <dbReference type="ARBA" id="ARBA00009285"/>
    </source>
</evidence>
<dbReference type="EMBL" id="KQ965750">
    <property type="protein sequence ID" value="KXS16788.1"/>
    <property type="molecule type" value="Genomic_DNA"/>
</dbReference>
<gene>
    <name evidence="11" type="ORF">M427DRAFT_133866</name>
</gene>
<evidence type="ECO:0000259" key="9">
    <source>
        <dbReference type="PROSITE" id="PS50177"/>
    </source>
</evidence>
<dbReference type="CDD" id="cd14342">
    <property type="entry name" value="UBA_TAP-C"/>
    <property type="match status" value="1"/>
</dbReference>
<dbReference type="OMA" id="YGGHEAW"/>
<proteinExistence type="inferred from homology"/>
<comment type="subcellular location">
    <subcellularLocation>
        <location evidence="1">Nucleus</location>
    </subcellularLocation>
</comment>
<dbReference type="Gene3D" id="3.10.450.50">
    <property type="match status" value="1"/>
</dbReference>
<dbReference type="SUPFAM" id="SSF52058">
    <property type="entry name" value="L domain-like"/>
    <property type="match status" value="1"/>
</dbReference>
<accession>A0A139AJ96</accession>
<dbReference type="GO" id="GO:0003723">
    <property type="term" value="F:RNA binding"/>
    <property type="evidence" value="ECO:0007669"/>
    <property type="project" value="TreeGrafter"/>
</dbReference>
<evidence type="ECO:0000256" key="1">
    <source>
        <dbReference type="ARBA" id="ARBA00004123"/>
    </source>
</evidence>
<dbReference type="Pfam" id="PF03943">
    <property type="entry name" value="TAP_C"/>
    <property type="match status" value="1"/>
</dbReference>
<dbReference type="Gene3D" id="1.10.8.10">
    <property type="entry name" value="DNA helicase RuvA subunit, C-terminal domain"/>
    <property type="match status" value="1"/>
</dbReference>
<evidence type="ECO:0000256" key="4">
    <source>
        <dbReference type="ARBA" id="ARBA00022614"/>
    </source>
</evidence>
<keyword evidence="5" id="KW-0677">Repeat</keyword>
<keyword evidence="3" id="KW-0813">Transport</keyword>
<keyword evidence="6" id="KW-0509">mRNA transport</keyword>
<dbReference type="InterPro" id="IPR001611">
    <property type="entry name" value="Leu-rich_rpt"/>
</dbReference>
<sequence>MYADRAQSAQQTQPMGRSGGGGAVRRGSGGDRGGRGGPGRRGRGRGGGGPNGSVLNRLGPKPGDGVVVFDGDRDGDAPMGDSAGSATAQPMKKGFDPYGGSRRRVVDNAPNSAGSGSGSGSGQKSNGFGPMIGEGGGQRKPGNVDVAITGWSPRPNATRQQLIQFVRRRCQRNLNISQVRTTDGGTTVVLTVGNWAEASALQRLSGSSFQSFKLSFDPVQSSEPKDGPQGGAGPKQQGGTSSGALMDRIPVLREYLKFQYAEQIHLLDLSGMANNPAIREAELHDLNNEKVGGVLCKMIGEEFPGIQSIALNSNRLASLNSFRTLFQKAPSLVNLSLEQNNLNSLRDLEAIKNAPLRELRLRGNPVYDRDAAKHVNHLNTMGMAGSQTTTTSKKFRENVLAMFPTLMILDDESIEEGPDDGEITFGGRPSSGASAAAVGVIGPDSIWPIPIKKGWVDSEGTAEVVEDFLSKFFPLFDSNRAALGVFYHQNAVFSMASNTHVPPFRKPSTVRSRSTGQLADDMSGWQAVSRNFTTLREPARRLNTLACGPEAIVAAIKALPHTRHTADRTRKVVDSWMQQDPATGAVKLFVSVHGEFIEVKMNLSKSYDRLFIIAPAREGSPAQQAGYRFEVLNDQLTVRPWSQNFAWRDALEQGAQVVAPAPAPPVPLQPIAPLPVVVPVPEPVLPVAQVPVPPGMDPLDAQQRKVALGLDDLQHAKVLTLSAQTNLTYNYSCQCLVETQWDFDRALAAFNAVKHQVPPDGFIVR</sequence>
<dbReference type="OrthoDB" id="25872at2759"/>
<dbReference type="Proteomes" id="UP000070544">
    <property type="component" value="Unassembled WGS sequence"/>
</dbReference>
<dbReference type="PANTHER" id="PTHR10662:SF22">
    <property type="entry name" value="NUCLEAR RNA EXPORT FACTOR 1"/>
    <property type="match status" value="1"/>
</dbReference>
<dbReference type="PROSITE" id="PS50177">
    <property type="entry name" value="NTF2_DOMAIN"/>
    <property type="match status" value="1"/>
</dbReference>
<evidence type="ECO:0000313" key="11">
    <source>
        <dbReference type="EMBL" id="KXS16788.1"/>
    </source>
</evidence>
<dbReference type="SUPFAM" id="SSF46934">
    <property type="entry name" value="UBA-like"/>
    <property type="match status" value="1"/>
</dbReference>
<feature type="compositionally biased region" description="Gly residues" evidence="8">
    <location>
        <begin position="130"/>
        <end position="139"/>
    </location>
</feature>
<dbReference type="InterPro" id="IPR002075">
    <property type="entry name" value="NTF2_dom"/>
</dbReference>
<organism evidence="11 12">
    <name type="scientific">Gonapodya prolifera (strain JEL478)</name>
    <name type="common">Monoblepharis prolifera</name>
    <dbReference type="NCBI Taxonomy" id="1344416"/>
    <lineage>
        <taxon>Eukaryota</taxon>
        <taxon>Fungi</taxon>
        <taxon>Fungi incertae sedis</taxon>
        <taxon>Chytridiomycota</taxon>
        <taxon>Chytridiomycota incertae sedis</taxon>
        <taxon>Monoblepharidomycetes</taxon>
        <taxon>Monoblepharidales</taxon>
        <taxon>Gonapodyaceae</taxon>
        <taxon>Gonapodya</taxon>
    </lineage>
</organism>
<dbReference type="STRING" id="1344416.A0A139AJ96"/>
<dbReference type="InterPro" id="IPR057125">
    <property type="entry name" value="NXF1/2/3/5-like_LRR"/>
</dbReference>
<dbReference type="InterPro" id="IPR032675">
    <property type="entry name" value="LRR_dom_sf"/>
</dbReference>
<feature type="region of interest" description="Disordered" evidence="8">
    <location>
        <begin position="216"/>
        <end position="243"/>
    </location>
</feature>
<dbReference type="PANTHER" id="PTHR10662">
    <property type="entry name" value="NUCLEAR RNA EXPORT FACTOR"/>
    <property type="match status" value="1"/>
</dbReference>
<reference evidence="11 12" key="1">
    <citation type="journal article" date="2015" name="Genome Biol. Evol.">
        <title>Phylogenomic analyses indicate that early fungi evolved digesting cell walls of algal ancestors of land plants.</title>
        <authorList>
            <person name="Chang Y."/>
            <person name="Wang S."/>
            <person name="Sekimoto S."/>
            <person name="Aerts A.L."/>
            <person name="Choi C."/>
            <person name="Clum A."/>
            <person name="LaButti K.M."/>
            <person name="Lindquist E.A."/>
            <person name="Yee Ngan C."/>
            <person name="Ohm R.A."/>
            <person name="Salamov A.A."/>
            <person name="Grigoriev I.V."/>
            <person name="Spatafora J.W."/>
            <person name="Berbee M.L."/>
        </authorList>
    </citation>
    <scope>NUCLEOTIDE SEQUENCE [LARGE SCALE GENOMIC DNA]</scope>
    <source>
        <strain evidence="11 12">JEL478</strain>
    </source>
</reference>
<comment type="similarity">
    <text evidence="2">Belongs to the NXF family.</text>
</comment>
<dbReference type="Pfam" id="PF18444">
    <property type="entry name" value="RRM_9"/>
    <property type="match status" value="1"/>
</dbReference>
<feature type="domain" description="NTF2" evidence="9">
    <location>
        <begin position="464"/>
        <end position="638"/>
    </location>
</feature>
<evidence type="ECO:0000313" key="12">
    <source>
        <dbReference type="Proteomes" id="UP000070544"/>
    </source>
</evidence>
<keyword evidence="7" id="KW-0539">Nucleus</keyword>
<evidence type="ECO:0000256" key="3">
    <source>
        <dbReference type="ARBA" id="ARBA00022448"/>
    </source>
</evidence>
<dbReference type="Pfam" id="PF24048">
    <property type="entry name" value="LRR_NXF1-5"/>
    <property type="match status" value="1"/>
</dbReference>
<dbReference type="SUPFAM" id="SSF54427">
    <property type="entry name" value="NTF2-like"/>
    <property type="match status" value="1"/>
</dbReference>
<dbReference type="Pfam" id="PF22602">
    <property type="entry name" value="NXF_NTF2"/>
    <property type="match status" value="1"/>
</dbReference>
<dbReference type="InterPro" id="IPR005637">
    <property type="entry name" value="TAP_C_dom"/>
</dbReference>
<dbReference type="Gene3D" id="3.80.10.10">
    <property type="entry name" value="Ribonuclease Inhibitor"/>
    <property type="match status" value="1"/>
</dbReference>
<dbReference type="PROSITE" id="PS51450">
    <property type="entry name" value="LRR"/>
    <property type="match status" value="1"/>
</dbReference>
<name>A0A139AJ96_GONPJ</name>
<evidence type="ECO:0008006" key="13">
    <source>
        <dbReference type="Google" id="ProtNLM"/>
    </source>
</evidence>
<dbReference type="InterPro" id="IPR018222">
    <property type="entry name" value="Nuclear_transport_factor_2_euk"/>
</dbReference>
<dbReference type="GO" id="GO:0016973">
    <property type="term" value="P:poly(A)+ mRNA export from nucleus"/>
    <property type="evidence" value="ECO:0007669"/>
    <property type="project" value="TreeGrafter"/>
</dbReference>
<keyword evidence="12" id="KW-1185">Reference proteome</keyword>
<keyword evidence="4" id="KW-0433">Leucine-rich repeat</keyword>
<dbReference type="InterPro" id="IPR040736">
    <property type="entry name" value="Mex67_RRM"/>
</dbReference>
<dbReference type="SMART" id="SM00804">
    <property type="entry name" value="TAP_C"/>
    <property type="match status" value="1"/>
</dbReference>
<feature type="region of interest" description="Disordered" evidence="8">
    <location>
        <begin position="1"/>
        <end position="142"/>
    </location>
</feature>
<evidence type="ECO:0000259" key="10">
    <source>
        <dbReference type="PROSITE" id="PS51281"/>
    </source>
</evidence>
<dbReference type="PROSITE" id="PS51281">
    <property type="entry name" value="TAP_C"/>
    <property type="match status" value="1"/>
</dbReference>
<evidence type="ECO:0000256" key="8">
    <source>
        <dbReference type="SAM" id="MobiDB-lite"/>
    </source>
</evidence>
<evidence type="ECO:0000256" key="6">
    <source>
        <dbReference type="ARBA" id="ARBA00022816"/>
    </source>
</evidence>
<dbReference type="InterPro" id="IPR009060">
    <property type="entry name" value="UBA-like_sf"/>
</dbReference>
<dbReference type="InterPro" id="IPR030217">
    <property type="entry name" value="NXF_fam"/>
</dbReference>
<feature type="domain" description="TAP-C" evidence="10">
    <location>
        <begin position="712"/>
        <end position="765"/>
    </location>
</feature>